<organism evidence="3 4">
    <name type="scientific">Caenorhabditis auriculariae</name>
    <dbReference type="NCBI Taxonomy" id="2777116"/>
    <lineage>
        <taxon>Eukaryota</taxon>
        <taxon>Metazoa</taxon>
        <taxon>Ecdysozoa</taxon>
        <taxon>Nematoda</taxon>
        <taxon>Chromadorea</taxon>
        <taxon>Rhabditida</taxon>
        <taxon>Rhabditina</taxon>
        <taxon>Rhabditomorpha</taxon>
        <taxon>Rhabditoidea</taxon>
        <taxon>Rhabditidae</taxon>
        <taxon>Peloderinae</taxon>
        <taxon>Caenorhabditis</taxon>
    </lineage>
</organism>
<keyword evidence="2" id="KW-1133">Transmembrane helix</keyword>
<protein>
    <submittedName>
        <fullName evidence="3">Uncharacterized protein</fullName>
    </submittedName>
</protein>
<feature type="compositionally biased region" description="Pro residues" evidence="1">
    <location>
        <begin position="266"/>
        <end position="306"/>
    </location>
</feature>
<feature type="compositionally biased region" description="Basic and acidic residues" evidence="1">
    <location>
        <begin position="623"/>
        <end position="637"/>
    </location>
</feature>
<feature type="compositionally biased region" description="Basic and acidic residues" evidence="1">
    <location>
        <begin position="510"/>
        <end position="522"/>
    </location>
</feature>
<feature type="region of interest" description="Disordered" evidence="1">
    <location>
        <begin position="359"/>
        <end position="417"/>
    </location>
</feature>
<feature type="transmembrane region" description="Helical" evidence="2">
    <location>
        <begin position="51"/>
        <end position="73"/>
    </location>
</feature>
<keyword evidence="2" id="KW-0812">Transmembrane</keyword>
<feature type="compositionally biased region" description="Acidic residues" evidence="1">
    <location>
        <begin position="393"/>
        <end position="402"/>
    </location>
</feature>
<evidence type="ECO:0000256" key="1">
    <source>
        <dbReference type="SAM" id="MobiDB-lite"/>
    </source>
</evidence>
<feature type="region of interest" description="Disordered" evidence="1">
    <location>
        <begin position="1"/>
        <end position="38"/>
    </location>
</feature>
<proteinExistence type="predicted"/>
<keyword evidence="4" id="KW-1185">Reference proteome</keyword>
<dbReference type="OrthoDB" id="10065820at2759"/>
<comment type="caution">
    <text evidence="3">The sequence shown here is derived from an EMBL/GenBank/DDBJ whole genome shotgun (WGS) entry which is preliminary data.</text>
</comment>
<dbReference type="AlphaFoldDB" id="A0A8S1HFW2"/>
<evidence type="ECO:0000256" key="2">
    <source>
        <dbReference type="SAM" id="Phobius"/>
    </source>
</evidence>
<feature type="compositionally biased region" description="Basic residues" evidence="1">
    <location>
        <begin position="638"/>
        <end position="658"/>
    </location>
</feature>
<accession>A0A8S1HFW2</accession>
<feature type="compositionally biased region" description="Basic and acidic residues" evidence="1">
    <location>
        <begin position="359"/>
        <end position="392"/>
    </location>
</feature>
<dbReference type="Proteomes" id="UP000835052">
    <property type="component" value="Unassembled WGS sequence"/>
</dbReference>
<feature type="compositionally biased region" description="Pro residues" evidence="1">
    <location>
        <begin position="232"/>
        <end position="246"/>
    </location>
</feature>
<feature type="compositionally biased region" description="Acidic residues" evidence="1">
    <location>
        <begin position="499"/>
        <end position="509"/>
    </location>
</feature>
<reference evidence="3" key="1">
    <citation type="submission" date="2020-10" db="EMBL/GenBank/DDBJ databases">
        <authorList>
            <person name="Kikuchi T."/>
        </authorList>
    </citation>
    <scope>NUCLEOTIDE SEQUENCE</scope>
    <source>
        <strain evidence="3">NKZ352</strain>
    </source>
</reference>
<feature type="region of interest" description="Disordered" evidence="1">
    <location>
        <begin position="148"/>
        <end position="334"/>
    </location>
</feature>
<sequence length="658" mass="74462">MMPGRQSKQFVSLPNSPNVDKLAGNEPTNRNGTKKVGPSRKRWARRCVPRYVYLCAIFPGLFVADNAFVAVLLSEVTPPAERKSGAKTVTLRESHSQPLGVMDQWAQYHQAQPAESVDWAHLAQQWMAMKDQEDSAYHAHEHRVSFFNNDNSSWRNNKAPETDWSWSDDRNGVPWRGEQRGPMHSSMNYPPANGGPPQSEETWRQRGPAKPMFPSANNETSSWKPANKASFAPPPPPNYPMPPAGPPRRQAPLFPGATEEPEKSVPLPPSQYFPPPPPPGWPPFPGGPPFGVGPPPADFFPPPPGFFPGAPGDEALGPVPPPGSQQKPIFPGNLPYQMDAAARKRLPAWILEGLEKAEREKQKQIEKEEKLKQAEEERAKRRLESGKGKFDSSSDEEEEEDTERASTWKAADGEPPFSQKIEAVENNFMDEYSLEERQQLFMSTVRKLMTNMLIVTTNEIIENVIIDVLKERERLKAQKATPQLLANSSALAAIASFGDDSDASEDDEDAKEKEEDSDDVKNRKNSPTPGREMADVFKAPVGIPRKFSSKPDVSSDSSLPTSDSPPVPVQSNSKRSREEEEDSVKKAKKESRKHRSRSPSKSSKRRSRSRSRERRERKRSRSRERDREKERQRDRDKEHRRKDRKRSRSRSRDRRSRR</sequence>
<keyword evidence="2" id="KW-0472">Membrane</keyword>
<feature type="compositionally biased region" description="Polar residues" evidence="1">
    <location>
        <begin position="1"/>
        <end position="18"/>
    </location>
</feature>
<dbReference type="Pfam" id="PF15996">
    <property type="entry name" value="PNISR"/>
    <property type="match status" value="1"/>
</dbReference>
<dbReference type="EMBL" id="CAJGYM010000047">
    <property type="protein sequence ID" value="CAD6194779.1"/>
    <property type="molecule type" value="Genomic_DNA"/>
</dbReference>
<feature type="compositionally biased region" description="Basic and acidic residues" evidence="1">
    <location>
        <begin position="167"/>
        <end position="181"/>
    </location>
</feature>
<name>A0A8S1HFW2_9PELO</name>
<feature type="compositionally biased region" description="Basic residues" evidence="1">
    <location>
        <begin position="586"/>
        <end position="622"/>
    </location>
</feature>
<gene>
    <name evidence="3" type="ORF">CAUJ_LOCUS10698</name>
</gene>
<dbReference type="PANTHER" id="PTHR31518">
    <property type="entry name" value="ARGININE/SERINE-RICH PROTEIN PNISR"/>
    <property type="match status" value="1"/>
</dbReference>
<evidence type="ECO:0000313" key="4">
    <source>
        <dbReference type="Proteomes" id="UP000835052"/>
    </source>
</evidence>
<evidence type="ECO:0000313" key="3">
    <source>
        <dbReference type="EMBL" id="CAD6194779.1"/>
    </source>
</evidence>
<feature type="compositionally biased region" description="Polar residues" evidence="1">
    <location>
        <begin position="215"/>
        <end position="224"/>
    </location>
</feature>
<dbReference type="InterPro" id="IPR031937">
    <property type="entry name" value="PNISR"/>
</dbReference>
<feature type="compositionally biased region" description="Low complexity" evidence="1">
    <location>
        <begin position="550"/>
        <end position="562"/>
    </location>
</feature>
<feature type="region of interest" description="Disordered" evidence="1">
    <location>
        <begin position="498"/>
        <end position="658"/>
    </location>
</feature>